<dbReference type="InterPro" id="IPR035906">
    <property type="entry name" value="MetI-like_sf"/>
</dbReference>
<keyword evidence="7 9" id="KW-1133">Transmembrane helix</keyword>
<dbReference type="STRING" id="1122190.GCA_000621105_01274"/>
<dbReference type="NCBIfam" id="TIGR01726">
    <property type="entry name" value="HEQRo_perm_3TM"/>
    <property type="match status" value="1"/>
</dbReference>
<dbReference type="PATRIC" id="fig|1450449.3.peg.604"/>
<dbReference type="CDD" id="cd06261">
    <property type="entry name" value="TM_PBP2"/>
    <property type="match status" value="1"/>
</dbReference>
<evidence type="ECO:0000256" key="6">
    <source>
        <dbReference type="ARBA" id="ARBA00022970"/>
    </source>
</evidence>
<proteinExistence type="inferred from homology"/>
<evidence type="ECO:0000256" key="5">
    <source>
        <dbReference type="ARBA" id="ARBA00022692"/>
    </source>
</evidence>
<keyword evidence="12" id="KW-1185">Reference proteome</keyword>
<dbReference type="Pfam" id="PF00528">
    <property type="entry name" value="BPD_transp_1"/>
    <property type="match status" value="1"/>
</dbReference>
<dbReference type="GO" id="GO:0022857">
    <property type="term" value="F:transmembrane transporter activity"/>
    <property type="evidence" value="ECO:0007669"/>
    <property type="project" value="InterPro"/>
</dbReference>
<gene>
    <name evidence="11" type="ORF">AK33_03170</name>
</gene>
<feature type="transmembrane region" description="Helical" evidence="9">
    <location>
        <begin position="25"/>
        <end position="45"/>
    </location>
</feature>
<keyword evidence="4" id="KW-1003">Cell membrane</keyword>
<evidence type="ECO:0000256" key="8">
    <source>
        <dbReference type="ARBA" id="ARBA00023136"/>
    </source>
</evidence>
<comment type="similarity">
    <text evidence="2">Belongs to the binding-protein-dependent transport system permease family. HisMQ subfamily.</text>
</comment>
<dbReference type="EMBL" id="JANJ01000002">
    <property type="protein sequence ID" value="EXI62766.1"/>
    <property type="molecule type" value="Genomic_DNA"/>
</dbReference>
<organism evidence="11 12">
    <name type="scientific">Mannheimia granulomatis</name>
    <dbReference type="NCBI Taxonomy" id="85402"/>
    <lineage>
        <taxon>Bacteria</taxon>
        <taxon>Pseudomonadati</taxon>
        <taxon>Pseudomonadota</taxon>
        <taxon>Gammaproteobacteria</taxon>
        <taxon>Pasteurellales</taxon>
        <taxon>Pasteurellaceae</taxon>
        <taxon>Mannheimia</taxon>
    </lineage>
</organism>
<sequence>MGFDWLWDGQNAARLAEGLWLTTKISFISVGLSLIFGTLFGLIMRSNNLIVRAFARFYLETIRIVPILVWLFMFYFGLSTWFAIHISGIWVCIWVFTLWGTAEMGDLVRGALTSIEKHQIESAKAMGLTRGQIFRYIELPQGLRRVLPGTVNLFTRMIKTSSLAALIGVIEVVKVGQQIIENSLLTNPSASFFVYGVIFILYFLICYPLSLWAGRLERKWES</sequence>
<keyword evidence="3 9" id="KW-0813">Transport</keyword>
<evidence type="ECO:0000256" key="7">
    <source>
        <dbReference type="ARBA" id="ARBA00022989"/>
    </source>
</evidence>
<dbReference type="Gene3D" id="1.10.3720.10">
    <property type="entry name" value="MetI-like"/>
    <property type="match status" value="1"/>
</dbReference>
<dbReference type="OrthoDB" id="92598at2"/>
<keyword evidence="8 9" id="KW-0472">Membrane</keyword>
<evidence type="ECO:0000313" key="12">
    <source>
        <dbReference type="Proteomes" id="UP000054123"/>
    </source>
</evidence>
<evidence type="ECO:0000256" key="9">
    <source>
        <dbReference type="RuleBase" id="RU363032"/>
    </source>
</evidence>
<dbReference type="InterPro" id="IPR000515">
    <property type="entry name" value="MetI-like"/>
</dbReference>
<accession>A0A011MJU5</accession>
<evidence type="ECO:0000256" key="4">
    <source>
        <dbReference type="ARBA" id="ARBA00022475"/>
    </source>
</evidence>
<feature type="transmembrane region" description="Helical" evidence="9">
    <location>
        <begin position="192"/>
        <end position="213"/>
    </location>
</feature>
<comment type="caution">
    <text evidence="11">The sequence shown here is derived from an EMBL/GenBank/DDBJ whole genome shotgun (WGS) entry which is preliminary data.</text>
</comment>
<evidence type="ECO:0000256" key="2">
    <source>
        <dbReference type="ARBA" id="ARBA00010072"/>
    </source>
</evidence>
<dbReference type="InterPro" id="IPR043429">
    <property type="entry name" value="ArtM/GltK/GlnP/TcyL/YhdX-like"/>
</dbReference>
<keyword evidence="6" id="KW-0029">Amino-acid transport</keyword>
<reference evidence="11 12" key="1">
    <citation type="journal article" date="2014" name="Genome Announc.">
        <title>Genome Sequence of a Presumptive Mannheimia haemolytica Strain with an A1/A6-Cross-Reactive Serotype from a White-Tailed Deer (Odocoileus virginianus).</title>
        <authorList>
            <person name="Lawrence P.K."/>
            <person name="Bey R.F."/>
            <person name="Wiener B."/>
            <person name="Kittichotirat W."/>
            <person name="Bumgarner R.E."/>
        </authorList>
    </citation>
    <scope>NUCLEOTIDE SEQUENCE [LARGE SCALE GENOMIC DNA]</scope>
    <source>
        <strain evidence="11 12">PKL10</strain>
    </source>
</reference>
<comment type="subcellular location">
    <subcellularLocation>
        <location evidence="1">Cell inner membrane</location>
        <topology evidence="1">Multi-pass membrane protein</topology>
    </subcellularLocation>
    <subcellularLocation>
        <location evidence="9">Cell membrane</location>
        <topology evidence="9">Multi-pass membrane protein</topology>
    </subcellularLocation>
</comment>
<dbReference type="GO" id="GO:0043190">
    <property type="term" value="C:ATP-binding cassette (ABC) transporter complex"/>
    <property type="evidence" value="ECO:0007669"/>
    <property type="project" value="InterPro"/>
</dbReference>
<name>A0A011MJU5_9PAST</name>
<feature type="transmembrane region" description="Helical" evidence="9">
    <location>
        <begin position="82"/>
        <end position="102"/>
    </location>
</feature>
<evidence type="ECO:0000259" key="10">
    <source>
        <dbReference type="PROSITE" id="PS50928"/>
    </source>
</evidence>
<feature type="domain" description="ABC transmembrane type-1" evidence="10">
    <location>
        <begin position="19"/>
        <end position="210"/>
    </location>
</feature>
<dbReference type="PANTHER" id="PTHR30614">
    <property type="entry name" value="MEMBRANE COMPONENT OF AMINO ACID ABC TRANSPORTER"/>
    <property type="match status" value="1"/>
</dbReference>
<evidence type="ECO:0000256" key="1">
    <source>
        <dbReference type="ARBA" id="ARBA00004429"/>
    </source>
</evidence>
<dbReference type="InterPro" id="IPR010065">
    <property type="entry name" value="AA_ABC_transptr_permease_3TM"/>
</dbReference>
<dbReference type="GO" id="GO:0006865">
    <property type="term" value="P:amino acid transport"/>
    <property type="evidence" value="ECO:0007669"/>
    <property type="project" value="UniProtKB-KW"/>
</dbReference>
<keyword evidence="5 9" id="KW-0812">Transmembrane</keyword>
<dbReference type="RefSeq" id="WP_042801868.1">
    <property type="nucleotide sequence ID" value="NZ_AVSP01000006.1"/>
</dbReference>
<dbReference type="PANTHER" id="PTHR30614:SF36">
    <property type="entry name" value="ABC TRANSPORTER MEMBRANE-SPANNING PERMEASE-GLUTAMINE TRANSPORT"/>
    <property type="match status" value="1"/>
</dbReference>
<evidence type="ECO:0000256" key="3">
    <source>
        <dbReference type="ARBA" id="ARBA00022448"/>
    </source>
</evidence>
<feature type="transmembrane region" description="Helical" evidence="9">
    <location>
        <begin position="57"/>
        <end position="76"/>
    </location>
</feature>
<feature type="transmembrane region" description="Helical" evidence="9">
    <location>
        <begin position="163"/>
        <end position="180"/>
    </location>
</feature>
<dbReference type="Proteomes" id="UP000054123">
    <property type="component" value="Unassembled WGS sequence"/>
</dbReference>
<dbReference type="PROSITE" id="PS50928">
    <property type="entry name" value="ABC_TM1"/>
    <property type="match status" value="1"/>
</dbReference>
<evidence type="ECO:0000313" key="11">
    <source>
        <dbReference type="EMBL" id="EXI62766.1"/>
    </source>
</evidence>
<protein>
    <submittedName>
        <fullName evidence="11">Amino acid ABC transporter permease</fullName>
    </submittedName>
</protein>
<dbReference type="SUPFAM" id="SSF161098">
    <property type="entry name" value="MetI-like"/>
    <property type="match status" value="1"/>
</dbReference>
<dbReference type="AlphaFoldDB" id="A0A011MJU5"/>